<dbReference type="Proteomes" id="UP000095282">
    <property type="component" value="Unplaced"/>
</dbReference>
<keyword evidence="1" id="KW-1185">Reference proteome</keyword>
<dbReference type="AlphaFoldDB" id="A0A1I7TLW0"/>
<evidence type="ECO:0000313" key="2">
    <source>
        <dbReference type="WBParaSite" id="Csp11.Scaffold628.g7205.t1"/>
    </source>
</evidence>
<dbReference type="WBParaSite" id="Csp11.Scaffold628.g7205.t1">
    <property type="protein sequence ID" value="Csp11.Scaffold628.g7205.t1"/>
    <property type="gene ID" value="Csp11.Scaffold628.g7205"/>
</dbReference>
<evidence type="ECO:0000313" key="1">
    <source>
        <dbReference type="Proteomes" id="UP000095282"/>
    </source>
</evidence>
<accession>A0A1I7TLW0</accession>
<reference evidence="2" key="1">
    <citation type="submission" date="2016-11" db="UniProtKB">
        <authorList>
            <consortium name="WormBaseParasite"/>
        </authorList>
    </citation>
    <scope>IDENTIFICATION</scope>
</reference>
<organism evidence="1 2">
    <name type="scientific">Caenorhabditis tropicalis</name>
    <dbReference type="NCBI Taxonomy" id="1561998"/>
    <lineage>
        <taxon>Eukaryota</taxon>
        <taxon>Metazoa</taxon>
        <taxon>Ecdysozoa</taxon>
        <taxon>Nematoda</taxon>
        <taxon>Chromadorea</taxon>
        <taxon>Rhabditida</taxon>
        <taxon>Rhabditina</taxon>
        <taxon>Rhabditomorpha</taxon>
        <taxon>Rhabditoidea</taxon>
        <taxon>Rhabditidae</taxon>
        <taxon>Peloderinae</taxon>
        <taxon>Caenorhabditis</taxon>
    </lineage>
</organism>
<name>A0A1I7TLW0_9PELO</name>
<protein>
    <submittedName>
        <fullName evidence="2">Ovule protein</fullName>
    </submittedName>
</protein>
<sequence>MNYQQERINGSQCKDKLLLLKFLKTVKKMKHNKEIVMVEMHKMSHHLQRRHPFPCSHVNALCINRCRTPFEAVVITR</sequence>
<proteinExistence type="predicted"/>